<keyword evidence="15" id="KW-0829">Tyrosine-protein kinase</keyword>
<dbReference type="PROSITE" id="PS00239">
    <property type="entry name" value="RECEPTOR_TYR_KIN_II"/>
    <property type="match status" value="1"/>
</dbReference>
<evidence type="ECO:0000256" key="8">
    <source>
        <dbReference type="ARBA" id="ARBA00022729"/>
    </source>
</evidence>
<dbReference type="CDD" id="cd00063">
    <property type="entry name" value="FN3"/>
    <property type="match status" value="3"/>
</dbReference>
<evidence type="ECO:0000256" key="20">
    <source>
        <dbReference type="ARBA" id="ARBA00051243"/>
    </source>
</evidence>
<evidence type="ECO:0000313" key="29">
    <source>
        <dbReference type="Proteomes" id="UP001347796"/>
    </source>
</evidence>
<dbReference type="GO" id="GO:0005524">
    <property type="term" value="F:ATP binding"/>
    <property type="evidence" value="ECO:0007669"/>
    <property type="project" value="UniProtKB-UniRule"/>
</dbReference>
<dbReference type="InterPro" id="IPR000494">
    <property type="entry name" value="Rcpt_L-dom"/>
</dbReference>
<feature type="domain" description="Protein kinase" evidence="26">
    <location>
        <begin position="1015"/>
        <end position="1292"/>
    </location>
</feature>
<dbReference type="GO" id="GO:0046872">
    <property type="term" value="F:metal ion binding"/>
    <property type="evidence" value="ECO:0007669"/>
    <property type="project" value="UniProtKB-KW"/>
</dbReference>
<dbReference type="InterPro" id="IPR006211">
    <property type="entry name" value="Furin-like_Cys-rich_dom"/>
</dbReference>
<keyword evidence="5" id="KW-0165">Cleavage on pair of basic residues</keyword>
<dbReference type="GO" id="GO:0005009">
    <property type="term" value="F:insulin receptor activity"/>
    <property type="evidence" value="ECO:0007669"/>
    <property type="project" value="TreeGrafter"/>
</dbReference>
<evidence type="ECO:0000259" key="26">
    <source>
        <dbReference type="PROSITE" id="PS50011"/>
    </source>
</evidence>
<keyword evidence="19" id="KW-0464">Manganese</keyword>
<dbReference type="Gene3D" id="2.60.40.10">
    <property type="entry name" value="Immunoglobulins"/>
    <property type="match status" value="3"/>
</dbReference>
<evidence type="ECO:0000256" key="17">
    <source>
        <dbReference type="ARBA" id="ARBA00023170"/>
    </source>
</evidence>
<evidence type="ECO:0000256" key="18">
    <source>
        <dbReference type="ARBA" id="ARBA00023180"/>
    </source>
</evidence>
<dbReference type="SUPFAM" id="SSF56112">
    <property type="entry name" value="Protein kinase-like (PK-like)"/>
    <property type="match status" value="1"/>
</dbReference>
<dbReference type="InterPro" id="IPR011009">
    <property type="entry name" value="Kinase-like_dom_sf"/>
</dbReference>
<keyword evidence="4" id="KW-0808">Transferase</keyword>
<dbReference type="GO" id="GO:0042593">
    <property type="term" value="P:glucose homeostasis"/>
    <property type="evidence" value="ECO:0007669"/>
    <property type="project" value="TreeGrafter"/>
</dbReference>
<dbReference type="InterPro" id="IPR000719">
    <property type="entry name" value="Prot_kinase_dom"/>
</dbReference>
<evidence type="ECO:0000256" key="12">
    <source>
        <dbReference type="ARBA" id="ARBA00022840"/>
    </source>
</evidence>
<feature type="domain" description="Fibronectin type-III" evidence="27">
    <location>
        <begin position="847"/>
        <end position="944"/>
    </location>
</feature>
<evidence type="ECO:0000256" key="14">
    <source>
        <dbReference type="ARBA" id="ARBA00023136"/>
    </source>
</evidence>
<dbReference type="GO" id="GO:0005899">
    <property type="term" value="C:insulin receptor complex"/>
    <property type="evidence" value="ECO:0007669"/>
    <property type="project" value="TreeGrafter"/>
</dbReference>
<evidence type="ECO:0000256" key="24">
    <source>
        <dbReference type="SAM" id="Phobius"/>
    </source>
</evidence>
<keyword evidence="11" id="KW-0418">Kinase</keyword>
<dbReference type="Pfam" id="PF01030">
    <property type="entry name" value="Recep_L_domain"/>
    <property type="match status" value="2"/>
</dbReference>
<keyword evidence="16" id="KW-1015">Disulfide bond</keyword>
<dbReference type="InterPro" id="IPR006212">
    <property type="entry name" value="Furin_repeat"/>
</dbReference>
<dbReference type="InterPro" id="IPR050122">
    <property type="entry name" value="RTK"/>
</dbReference>
<dbReference type="EC" id="2.7.10.1" evidence="22"/>
<keyword evidence="12 21" id="KW-0067">ATP-binding</keyword>
<dbReference type="PRINTS" id="PR00109">
    <property type="entry name" value="TYRKINASE"/>
</dbReference>
<dbReference type="SMART" id="SM00060">
    <property type="entry name" value="FN3"/>
    <property type="match status" value="3"/>
</dbReference>
<keyword evidence="9" id="KW-0677">Repeat</keyword>
<dbReference type="CDD" id="cd05032">
    <property type="entry name" value="PTKc_InsR_like"/>
    <property type="match status" value="1"/>
</dbReference>
<dbReference type="Gene3D" id="3.30.200.20">
    <property type="entry name" value="Phosphorylase Kinase, domain 1"/>
    <property type="match status" value="1"/>
</dbReference>
<feature type="chain" id="PRO_5042910454" description="Tyrosine-protein kinase receptor" evidence="25">
    <location>
        <begin position="27"/>
        <end position="1437"/>
    </location>
</feature>
<feature type="binding site" evidence="21">
    <location>
        <position position="1051"/>
    </location>
    <ligand>
        <name>ATP</name>
        <dbReference type="ChEBI" id="CHEBI:30616"/>
    </ligand>
</feature>
<evidence type="ECO:0000256" key="5">
    <source>
        <dbReference type="ARBA" id="ARBA00022685"/>
    </source>
</evidence>
<keyword evidence="6 22" id="KW-0812">Transmembrane</keyword>
<evidence type="ECO:0000256" key="11">
    <source>
        <dbReference type="ARBA" id="ARBA00022777"/>
    </source>
</evidence>
<dbReference type="InterPro" id="IPR017441">
    <property type="entry name" value="Protein_kinase_ATP_BS"/>
</dbReference>
<keyword evidence="13 24" id="KW-1133">Transmembrane helix</keyword>
<evidence type="ECO:0000256" key="3">
    <source>
        <dbReference type="ARBA" id="ARBA00022553"/>
    </source>
</evidence>
<dbReference type="SUPFAM" id="SSF57184">
    <property type="entry name" value="Growth factor receptor domain"/>
    <property type="match status" value="1"/>
</dbReference>
<keyword evidence="7" id="KW-0479">Metal-binding</keyword>
<dbReference type="GO" id="GO:0030424">
    <property type="term" value="C:axon"/>
    <property type="evidence" value="ECO:0007669"/>
    <property type="project" value="TreeGrafter"/>
</dbReference>
<evidence type="ECO:0000259" key="27">
    <source>
        <dbReference type="PROSITE" id="PS50853"/>
    </source>
</evidence>
<comment type="cofactor">
    <cofactor evidence="1">
        <name>Mn(2+)</name>
        <dbReference type="ChEBI" id="CHEBI:29035"/>
    </cofactor>
</comment>
<keyword evidence="29" id="KW-1185">Reference proteome</keyword>
<dbReference type="SMART" id="SM00261">
    <property type="entry name" value="FU"/>
    <property type="match status" value="1"/>
</dbReference>
<evidence type="ECO:0000313" key="28">
    <source>
        <dbReference type="EMBL" id="KAK6179839.1"/>
    </source>
</evidence>
<keyword evidence="8 25" id="KW-0732">Signal</keyword>
<feature type="compositionally biased region" description="Polar residues" evidence="23">
    <location>
        <begin position="1387"/>
        <end position="1400"/>
    </location>
</feature>
<keyword evidence="14 24" id="KW-0472">Membrane</keyword>
<evidence type="ECO:0000256" key="2">
    <source>
        <dbReference type="ARBA" id="ARBA00004479"/>
    </source>
</evidence>
<name>A0AAN8JRM3_PATCE</name>
<dbReference type="InterPro" id="IPR009030">
    <property type="entry name" value="Growth_fac_rcpt_cys_sf"/>
</dbReference>
<dbReference type="InterPro" id="IPR008266">
    <property type="entry name" value="Tyr_kinase_AS"/>
</dbReference>
<evidence type="ECO:0000256" key="15">
    <source>
        <dbReference type="ARBA" id="ARBA00023137"/>
    </source>
</evidence>
<evidence type="ECO:0000256" key="23">
    <source>
        <dbReference type="SAM" id="MobiDB-lite"/>
    </source>
</evidence>
<dbReference type="PANTHER" id="PTHR24416:SF525">
    <property type="entry name" value="INSULIN-LIKE RECEPTOR"/>
    <property type="match status" value="1"/>
</dbReference>
<protein>
    <recommendedName>
        <fullName evidence="22">Tyrosine-protein kinase receptor</fullName>
        <ecNumber evidence="22">2.7.10.1</ecNumber>
    </recommendedName>
</protein>
<dbReference type="GO" id="GO:0051897">
    <property type="term" value="P:positive regulation of phosphatidylinositol 3-kinase/protein kinase B signal transduction"/>
    <property type="evidence" value="ECO:0007669"/>
    <property type="project" value="TreeGrafter"/>
</dbReference>
<dbReference type="Gene3D" id="3.80.20.20">
    <property type="entry name" value="Receptor L-domain"/>
    <property type="match status" value="2"/>
</dbReference>
<dbReference type="EMBL" id="JAZGQO010000008">
    <property type="protein sequence ID" value="KAK6179839.1"/>
    <property type="molecule type" value="Genomic_DNA"/>
</dbReference>
<evidence type="ECO:0000256" key="9">
    <source>
        <dbReference type="ARBA" id="ARBA00022737"/>
    </source>
</evidence>
<proteinExistence type="inferred from homology"/>
<dbReference type="GO" id="GO:0043560">
    <property type="term" value="F:insulin receptor substrate binding"/>
    <property type="evidence" value="ECO:0007669"/>
    <property type="project" value="TreeGrafter"/>
</dbReference>
<dbReference type="InterPro" id="IPR013783">
    <property type="entry name" value="Ig-like_fold"/>
</dbReference>
<dbReference type="Proteomes" id="UP001347796">
    <property type="component" value="Unassembled WGS sequence"/>
</dbReference>
<keyword evidence="3 22" id="KW-0597">Phosphoprotein</keyword>
<dbReference type="Pfam" id="PF00757">
    <property type="entry name" value="Furin-like"/>
    <property type="match status" value="1"/>
</dbReference>
<sequence length="1437" mass="163263">MDYPRPPFIMRIVFVWIFIILKYVSSKEDVACTSKDIRNDVDNLRELENCTTIEGYLHITLIERGVEADFEKYQFPKLVEISGHLLLYRVSGLKTLRRIFPNLAVIRGQELFHNYALTAYEMQDLEELGLVSLTAIKRGAVRLEKNSKLCYVDTIDWAKLIDSKEPKDNVFIENKDEQECVNICPDSCERSKVDGKLAKRCWSSSDCQKGMSCASKCGAGIFCNSVNGECCNSYCIGGCTGPSKADCLACKEVLYKNQCEPRCGPGTYKYMERRCLEDKQCINMQRRLGKEEWKILRRQAGQEGECVEECPKGFTKNDSSGISECSRCSAHCPKVCTGRVIDSIDSAQTLKGCTTITGPLEIEVDGGSNIVMELEESLGYIEEVTHYIKVTRSYPILSLHFFKNLKVIHGEKTDQSHYSLNIFDNPNLQELFTPEVSKNLKIIKGQAKFNFNRKLCFHKIKEFLKNVGLYKEGSEMADVESTNGDSIPCEVTKINLSVINLTPDFAHLQWEKFKGQDERKLLSYVVHYREVKSKNINIFQGRDACSESVWKTKEVEAEKSGPPQEVLTNLTPWTLYAAYIQTYTIGGASKTAISNVTYFRTLATNPTGPVNLQVDAEIEGELHVKWKPPKFPNGNVTFYKVYWQRQMLKREEFDKRDYCKEPLDIDDDKKVSRSNAEEPKKNITLPTGDQCCRCPKSRKELEEEERIRLNEIAFENALHDTVYQKRPSSEIRKRREVPTQADIENGKEKYMKYDVRDGTQVLDKMVLNGTNNTNPENETIENERKEIIVRHATEVILPNLGHSQPYYVEILACLDEKKNGQDMCTDIGNSAIANARTLPSPTADTINSTSITSRNINKTDVFIHWESPVAPNGLIITFEVEYQKISMNDEYRTRLCINYTKYRAYKGYKLEKLSPGNYSYQIRATSLAGNGSWTPKRYFFIPSTGIVPSISKAVITGICVGVIIILILTILIVWFAAKNKFAKDPEMTIVSHNPNYLPSEDVYIPDEWEVDRDKIKLLKEIGEGSFGMVWEGITTDTCIPPYKENIAVAVKTVNDHAGVQDKMNFLKEASIMKAFSCHHVVKLLGVVSKGQPALVIMELMKQGDLKNYLRCHRPDVEENEGKQPPTLKEILQMAGEIADGMAYLADKKFVHRDLAARNCMVAEDNTVKIGDFGMTRDIYMTDYYRKGGKGLLPVRWMAPESLKDGIFTTMSDVWSYGVVLWEMATLAAQPYQGLSNEEVLKYVSDGKFMEKPEGCPDKLYELMLQCWCYRDRQRPTFKQIIEMLVPDLNPNFEQVSYFFSDENKPDGPEFNDIEENDLENIDIDTYDGDMDDQSDYNLHDESTIPFIEHDLHNTELNKSPSRTIRASTSGPCECVMLEEMGDLPNGHRTSNCSSPNSAIGNSDGSKESSKSSDGSYTQRNGMPNGHIHFRLPHSTQC</sequence>
<keyword evidence="18" id="KW-0325">Glycoprotein</keyword>
<dbReference type="InterPro" id="IPR003961">
    <property type="entry name" value="FN3_dom"/>
</dbReference>
<evidence type="ECO:0000256" key="10">
    <source>
        <dbReference type="ARBA" id="ARBA00022741"/>
    </source>
</evidence>
<dbReference type="PROSITE" id="PS50853">
    <property type="entry name" value="FN3"/>
    <property type="match status" value="2"/>
</dbReference>
<dbReference type="SUPFAM" id="SSF49265">
    <property type="entry name" value="Fibronectin type III"/>
    <property type="match status" value="3"/>
</dbReference>
<dbReference type="Gene3D" id="2.10.220.10">
    <property type="entry name" value="Hormone Receptor, Insulin-like Growth Factor Receptor 1, Chain A, domain 2"/>
    <property type="match status" value="1"/>
</dbReference>
<feature type="signal peptide" evidence="25">
    <location>
        <begin position="1"/>
        <end position="26"/>
    </location>
</feature>
<dbReference type="CDD" id="cd00064">
    <property type="entry name" value="FU"/>
    <property type="match status" value="1"/>
</dbReference>
<evidence type="ECO:0000256" key="6">
    <source>
        <dbReference type="ARBA" id="ARBA00022692"/>
    </source>
</evidence>
<reference evidence="28 29" key="1">
    <citation type="submission" date="2024-01" db="EMBL/GenBank/DDBJ databases">
        <title>The genome of the rayed Mediterranean limpet Patella caerulea (Linnaeus, 1758).</title>
        <authorList>
            <person name="Anh-Thu Weber A."/>
            <person name="Halstead-Nussloch G."/>
        </authorList>
    </citation>
    <scope>NUCLEOTIDE SEQUENCE [LARGE SCALE GENOMIC DNA]</scope>
    <source>
        <strain evidence="28">AATW-2023a</strain>
        <tissue evidence="28">Whole specimen</tissue>
    </source>
</reference>
<dbReference type="PANTHER" id="PTHR24416">
    <property type="entry name" value="TYROSINE-PROTEIN KINASE RECEPTOR"/>
    <property type="match status" value="1"/>
</dbReference>
<evidence type="ECO:0000256" key="22">
    <source>
        <dbReference type="RuleBase" id="RU000312"/>
    </source>
</evidence>
<accession>A0AAN8JRM3</accession>
<organism evidence="28 29">
    <name type="scientific">Patella caerulea</name>
    <name type="common">Rayed Mediterranean limpet</name>
    <dbReference type="NCBI Taxonomy" id="87958"/>
    <lineage>
        <taxon>Eukaryota</taxon>
        <taxon>Metazoa</taxon>
        <taxon>Spiralia</taxon>
        <taxon>Lophotrochozoa</taxon>
        <taxon>Mollusca</taxon>
        <taxon>Gastropoda</taxon>
        <taxon>Patellogastropoda</taxon>
        <taxon>Patelloidea</taxon>
        <taxon>Patellidae</taxon>
        <taxon>Patella</taxon>
    </lineage>
</organism>
<dbReference type="FunFam" id="3.30.200.20:FF:000026">
    <property type="entry name" value="Tyrosine-protein kinase receptor"/>
    <property type="match status" value="1"/>
</dbReference>
<dbReference type="SMART" id="SM00219">
    <property type="entry name" value="TyrKc"/>
    <property type="match status" value="1"/>
</dbReference>
<feature type="domain" description="Fibronectin type-III" evidence="27">
    <location>
        <begin position="492"/>
        <end position="604"/>
    </location>
</feature>
<feature type="region of interest" description="Disordered" evidence="23">
    <location>
        <begin position="1384"/>
        <end position="1437"/>
    </location>
</feature>
<dbReference type="Pfam" id="PF07714">
    <property type="entry name" value="PK_Tyr_Ser-Thr"/>
    <property type="match status" value="1"/>
</dbReference>
<evidence type="ECO:0000256" key="25">
    <source>
        <dbReference type="SAM" id="SignalP"/>
    </source>
</evidence>
<evidence type="ECO:0000256" key="16">
    <source>
        <dbReference type="ARBA" id="ARBA00023157"/>
    </source>
</evidence>
<dbReference type="Pfam" id="PF00041">
    <property type="entry name" value="fn3"/>
    <property type="match status" value="1"/>
</dbReference>
<comment type="catalytic activity">
    <reaction evidence="20 22">
        <text>L-tyrosyl-[protein] + ATP = O-phospho-L-tyrosyl-[protein] + ADP + H(+)</text>
        <dbReference type="Rhea" id="RHEA:10596"/>
        <dbReference type="Rhea" id="RHEA-COMP:10136"/>
        <dbReference type="Rhea" id="RHEA-COMP:20101"/>
        <dbReference type="ChEBI" id="CHEBI:15378"/>
        <dbReference type="ChEBI" id="CHEBI:30616"/>
        <dbReference type="ChEBI" id="CHEBI:46858"/>
        <dbReference type="ChEBI" id="CHEBI:61978"/>
        <dbReference type="ChEBI" id="CHEBI:456216"/>
        <dbReference type="EC" id="2.7.10.1"/>
    </reaction>
</comment>
<feature type="transmembrane region" description="Helical" evidence="24">
    <location>
        <begin position="953"/>
        <end position="977"/>
    </location>
</feature>
<keyword evidence="10 21" id="KW-0547">Nucleotide-binding</keyword>
<keyword evidence="17 22" id="KW-0675">Receptor</keyword>
<dbReference type="SUPFAM" id="SSF52058">
    <property type="entry name" value="L domain-like"/>
    <property type="match status" value="2"/>
</dbReference>
<dbReference type="FunFam" id="1.10.510.10:FF:000528">
    <property type="entry name" value="Tyrosine-protein kinase receptor"/>
    <property type="match status" value="1"/>
</dbReference>
<dbReference type="InterPro" id="IPR036941">
    <property type="entry name" value="Rcpt_L-dom_sf"/>
</dbReference>
<dbReference type="PROSITE" id="PS00107">
    <property type="entry name" value="PROTEIN_KINASE_ATP"/>
    <property type="match status" value="1"/>
</dbReference>
<evidence type="ECO:0000256" key="4">
    <source>
        <dbReference type="ARBA" id="ARBA00022679"/>
    </source>
</evidence>
<dbReference type="InterPro" id="IPR001245">
    <property type="entry name" value="Ser-Thr/Tyr_kinase_cat_dom"/>
</dbReference>
<comment type="caution">
    <text evidence="28">The sequence shown here is derived from an EMBL/GenBank/DDBJ whole genome shotgun (WGS) entry which is preliminary data.</text>
</comment>
<gene>
    <name evidence="28" type="ORF">SNE40_012105</name>
</gene>
<dbReference type="PROSITE" id="PS50011">
    <property type="entry name" value="PROTEIN_KINASE_DOM"/>
    <property type="match status" value="1"/>
</dbReference>
<evidence type="ECO:0000256" key="13">
    <source>
        <dbReference type="ARBA" id="ARBA00022989"/>
    </source>
</evidence>
<dbReference type="GO" id="GO:0043410">
    <property type="term" value="P:positive regulation of MAPK cascade"/>
    <property type="evidence" value="ECO:0007669"/>
    <property type="project" value="TreeGrafter"/>
</dbReference>
<comment type="similarity">
    <text evidence="22">Belongs to the protein kinase superfamily. Tyr protein kinase family. Insulin receptor subfamily.</text>
</comment>
<evidence type="ECO:0000256" key="19">
    <source>
        <dbReference type="ARBA" id="ARBA00023211"/>
    </source>
</evidence>
<evidence type="ECO:0000256" key="1">
    <source>
        <dbReference type="ARBA" id="ARBA00001936"/>
    </source>
</evidence>
<comment type="subcellular location">
    <subcellularLocation>
        <location evidence="2">Membrane</location>
        <topology evidence="2">Single-pass type I membrane protein</topology>
    </subcellularLocation>
</comment>
<dbReference type="InterPro" id="IPR002011">
    <property type="entry name" value="Tyr_kinase_rcpt_2_CS"/>
</dbReference>
<dbReference type="PROSITE" id="PS00109">
    <property type="entry name" value="PROTEIN_KINASE_TYR"/>
    <property type="match status" value="1"/>
</dbReference>
<dbReference type="InterPro" id="IPR036116">
    <property type="entry name" value="FN3_sf"/>
</dbReference>
<dbReference type="InterPro" id="IPR020635">
    <property type="entry name" value="Tyr_kinase_cat_dom"/>
</dbReference>
<evidence type="ECO:0000256" key="7">
    <source>
        <dbReference type="ARBA" id="ARBA00022723"/>
    </source>
</evidence>
<dbReference type="Gene3D" id="1.10.510.10">
    <property type="entry name" value="Transferase(Phosphotransferase) domain 1"/>
    <property type="match status" value="1"/>
</dbReference>
<evidence type="ECO:0000256" key="21">
    <source>
        <dbReference type="PROSITE-ProRule" id="PRU10141"/>
    </source>
</evidence>